<evidence type="ECO:0000313" key="2">
    <source>
        <dbReference type="EMBL" id="NNM71894.1"/>
    </source>
</evidence>
<dbReference type="SUPFAM" id="SSF75708">
    <property type="entry name" value="Chemotaxis phosphatase CheZ"/>
    <property type="match status" value="1"/>
</dbReference>
<proteinExistence type="predicted"/>
<dbReference type="EMBL" id="JABEPP010000002">
    <property type="protein sequence ID" value="NNM71894.1"/>
    <property type="molecule type" value="Genomic_DNA"/>
</dbReference>
<dbReference type="AlphaFoldDB" id="A0A849I2N6"/>
<evidence type="ECO:0000256" key="1">
    <source>
        <dbReference type="SAM" id="MobiDB-lite"/>
    </source>
</evidence>
<feature type="region of interest" description="Disordered" evidence="1">
    <location>
        <begin position="181"/>
        <end position="259"/>
    </location>
</feature>
<accession>A0A849I2N6</accession>
<comment type="caution">
    <text evidence="2">The sequence shown here is derived from an EMBL/GenBank/DDBJ whole genome shotgun (WGS) entry which is preliminary data.</text>
</comment>
<dbReference type="Proteomes" id="UP000564885">
    <property type="component" value="Unassembled WGS sequence"/>
</dbReference>
<protein>
    <submittedName>
        <fullName evidence="2">Uncharacterized protein</fullName>
    </submittedName>
</protein>
<feature type="compositionally biased region" description="Low complexity" evidence="1">
    <location>
        <begin position="225"/>
        <end position="241"/>
    </location>
</feature>
<sequence length="276" mass="29264">MTDRRQQQPLDERDFDAIEAAVMETERGRWFLGEFARRNRLAETRLLLDAMTRLEQSVAKPHPDEGSELVRREIAAMAATMSRALDAADGGRDGGAAGLDGLFAAIGRVEAATADIHDAAERVSETAWRLREAGASGELCGELDKAAADIATASAFGGLTAGRVKALAEAVRDIRQRLDALPPTWKPVPDPPSRRVAHPDSRPGGASSRAAKAGQARGAADHSPEAAGVSAPPSAPAAPAEPEARRRSTAPPVRMPVPSLAAFDGMDLKERLRLFT</sequence>
<gene>
    <name evidence="2" type="ORF">HJG44_05715</name>
</gene>
<organism evidence="2 3">
    <name type="scientific">Enterovirga aerilata</name>
    <dbReference type="NCBI Taxonomy" id="2730920"/>
    <lineage>
        <taxon>Bacteria</taxon>
        <taxon>Pseudomonadati</taxon>
        <taxon>Pseudomonadota</taxon>
        <taxon>Alphaproteobacteria</taxon>
        <taxon>Hyphomicrobiales</taxon>
        <taxon>Methylobacteriaceae</taxon>
        <taxon>Enterovirga</taxon>
    </lineage>
</organism>
<name>A0A849I2N6_9HYPH</name>
<evidence type="ECO:0000313" key="3">
    <source>
        <dbReference type="Proteomes" id="UP000564885"/>
    </source>
</evidence>
<feature type="compositionally biased region" description="Low complexity" evidence="1">
    <location>
        <begin position="202"/>
        <end position="218"/>
    </location>
</feature>
<keyword evidence="3" id="KW-1185">Reference proteome</keyword>
<reference evidence="2 3" key="1">
    <citation type="submission" date="2020-04" db="EMBL/GenBank/DDBJ databases">
        <title>Enterovirga sp. isolate from soil.</title>
        <authorList>
            <person name="Chea S."/>
            <person name="Kim D.-U."/>
        </authorList>
    </citation>
    <scope>NUCLEOTIDE SEQUENCE [LARGE SCALE GENOMIC DNA]</scope>
    <source>
        <strain evidence="2 3">DB1703</strain>
    </source>
</reference>
<dbReference type="RefSeq" id="WP_171217421.1">
    <property type="nucleotide sequence ID" value="NZ_JABEPP010000002.1"/>
</dbReference>